<dbReference type="OrthoDB" id="6834370at2"/>
<dbReference type="KEGG" id="ppw:PputW619_2060"/>
<keyword evidence="1" id="KW-0175">Coiled coil</keyword>
<reference evidence="2" key="1">
    <citation type="submission" date="2008-02" db="EMBL/GenBank/DDBJ databases">
        <title>Complete sequence of Psuedomonas putida W619.</title>
        <authorList>
            <consortium name="US DOE Joint Genome Institute"/>
            <person name="Copeland A."/>
            <person name="Lucas S."/>
            <person name="Lapidus A."/>
            <person name="Barry K."/>
            <person name="Detter J.C."/>
            <person name="Glavina del Rio T."/>
            <person name="Dalin E."/>
            <person name="Tice H."/>
            <person name="Pitluck S."/>
            <person name="Chain P."/>
            <person name="Malfatti S."/>
            <person name="Shin M."/>
            <person name="Vergez L."/>
            <person name="Schmutz J."/>
            <person name="Larimer F."/>
            <person name="Land M."/>
            <person name="Hauser L."/>
            <person name="Kyrpides N."/>
            <person name="Kim E."/>
            <person name="Taghavi S."/>
            <person name="Vangronsveld D."/>
            <person name="van der Lelie D."/>
            <person name="Richardson P."/>
        </authorList>
    </citation>
    <scope>NUCLEOTIDE SEQUENCE</scope>
    <source>
        <strain evidence="2">W619</strain>
    </source>
</reference>
<dbReference type="EMBL" id="CP000949">
    <property type="protein sequence ID" value="ACA72560.1"/>
    <property type="molecule type" value="Genomic_DNA"/>
</dbReference>
<proteinExistence type="predicted"/>
<evidence type="ECO:0000313" key="2">
    <source>
        <dbReference type="EMBL" id="ACA72560.1"/>
    </source>
</evidence>
<dbReference type="STRING" id="390235.PputW619_2060"/>
<protein>
    <recommendedName>
        <fullName evidence="3">Chemotaxis protein</fullName>
    </recommendedName>
</protein>
<evidence type="ECO:0000256" key="1">
    <source>
        <dbReference type="SAM" id="Coils"/>
    </source>
</evidence>
<organism evidence="2">
    <name type="scientific">Pseudomonas putida (strain W619)</name>
    <dbReference type="NCBI Taxonomy" id="390235"/>
    <lineage>
        <taxon>Bacteria</taxon>
        <taxon>Pseudomonadati</taxon>
        <taxon>Pseudomonadota</taxon>
        <taxon>Gammaproteobacteria</taxon>
        <taxon>Pseudomonadales</taxon>
        <taxon>Pseudomonadaceae</taxon>
        <taxon>Pseudomonas</taxon>
    </lineage>
</organism>
<sequence precursor="true">MPLPFLLIGAAVVAGGAGIAGGVKGAKKISEAKGIVADAQERYDRAREQLDGDQKNTEQSLEALGALKLDISRSFGRFASAYEKIKNKPQFKEFHGEDIRFDKHDLDQIKEISISAIDLLGSSALTASAGALAGFAAYGGTMALGVASTGTAISSLSGVAAYNATLAALGGGALSAGGGGMALGSMVLGGAVAGPVIAVGGLLLNAKGNSSLEKAEEIRQEVNKTVDLIKESTVYLKKLKLISDKVIGELTITFSLYVKHVTSLEQLVQRTTDYNAFSQDEKDLLSNNIMLVKLLSQLVQSALAGKKNGKDVVLQDSVHKELEHAQEVRGKLAA</sequence>
<evidence type="ECO:0008006" key="3">
    <source>
        <dbReference type="Google" id="ProtNLM"/>
    </source>
</evidence>
<accession>B1J772</accession>
<name>B1J772_PSEPW</name>
<feature type="coiled-coil region" evidence="1">
    <location>
        <begin position="29"/>
        <end position="56"/>
    </location>
</feature>
<dbReference type="AlphaFoldDB" id="B1J772"/>
<gene>
    <name evidence="2" type="ordered locus">PputW619_2060</name>
</gene>
<dbReference type="eggNOG" id="ENOG502ZB0I">
    <property type="taxonomic scope" value="Bacteria"/>
</dbReference>
<dbReference type="HOGENOM" id="CLU_053685_0_0_6"/>